<keyword evidence="2" id="KW-0812">Transmembrane</keyword>
<feature type="transmembrane region" description="Helical" evidence="2">
    <location>
        <begin position="129"/>
        <end position="151"/>
    </location>
</feature>
<evidence type="ECO:0000313" key="5">
    <source>
        <dbReference type="Proteomes" id="UP000324705"/>
    </source>
</evidence>
<dbReference type="AlphaFoldDB" id="A0A9R0TD87"/>
<dbReference type="EMBL" id="LT934118">
    <property type="protein sequence ID" value="VAI11701.1"/>
    <property type="molecule type" value="Genomic_DNA"/>
</dbReference>
<feature type="transmembrane region" description="Helical" evidence="2">
    <location>
        <begin position="335"/>
        <end position="354"/>
    </location>
</feature>
<name>A0A9R0TD87_TRITD</name>
<accession>A0A9R0TD87</accession>
<evidence type="ECO:0000256" key="2">
    <source>
        <dbReference type="SAM" id="Phobius"/>
    </source>
</evidence>
<feature type="transmembrane region" description="Helical" evidence="2">
    <location>
        <begin position="93"/>
        <end position="108"/>
    </location>
</feature>
<dbReference type="Pfam" id="PF13968">
    <property type="entry name" value="DUF4220"/>
    <property type="match status" value="1"/>
</dbReference>
<evidence type="ECO:0000259" key="3">
    <source>
        <dbReference type="Pfam" id="PF13968"/>
    </source>
</evidence>
<keyword evidence="5" id="KW-1185">Reference proteome</keyword>
<keyword evidence="2" id="KW-1133">Transmembrane helix</keyword>
<organism evidence="4 5">
    <name type="scientific">Triticum turgidum subsp. durum</name>
    <name type="common">Durum wheat</name>
    <name type="synonym">Triticum durum</name>
    <dbReference type="NCBI Taxonomy" id="4567"/>
    <lineage>
        <taxon>Eukaryota</taxon>
        <taxon>Viridiplantae</taxon>
        <taxon>Streptophyta</taxon>
        <taxon>Embryophyta</taxon>
        <taxon>Tracheophyta</taxon>
        <taxon>Spermatophyta</taxon>
        <taxon>Magnoliopsida</taxon>
        <taxon>Liliopsida</taxon>
        <taxon>Poales</taxon>
        <taxon>Poaceae</taxon>
        <taxon>BOP clade</taxon>
        <taxon>Pooideae</taxon>
        <taxon>Triticodae</taxon>
        <taxon>Triticeae</taxon>
        <taxon>Triticinae</taxon>
        <taxon>Triticum</taxon>
    </lineage>
</organism>
<gene>
    <name evidence="4" type="ORF">TRITD_4Bv1G206090</name>
</gene>
<feature type="transmembrane region" description="Helical" evidence="2">
    <location>
        <begin position="29"/>
        <end position="49"/>
    </location>
</feature>
<protein>
    <recommendedName>
        <fullName evidence="3">DUF4220 domain-containing protein</fullName>
    </recommendedName>
</protein>
<dbReference type="Proteomes" id="UP000324705">
    <property type="component" value="Chromosome 4B"/>
</dbReference>
<dbReference type="OMA" id="PLMSYMF"/>
<dbReference type="InterPro" id="IPR025315">
    <property type="entry name" value="DUF4220"/>
</dbReference>
<feature type="transmembrane region" description="Helical" evidence="2">
    <location>
        <begin position="61"/>
        <end position="81"/>
    </location>
</feature>
<feature type="compositionally biased region" description="Basic and acidic residues" evidence="1">
    <location>
        <begin position="650"/>
        <end position="662"/>
    </location>
</feature>
<feature type="region of interest" description="Disordered" evidence="1">
    <location>
        <begin position="650"/>
        <end position="672"/>
    </location>
</feature>
<feature type="domain" description="DUF4220" evidence="3">
    <location>
        <begin position="69"/>
        <end position="451"/>
    </location>
</feature>
<dbReference type="PANTHER" id="PTHR31325">
    <property type="entry name" value="OS01G0798800 PROTEIN-RELATED"/>
    <property type="match status" value="1"/>
</dbReference>
<sequence>MPSSHEVTIAKTIFFSIKRLFKHDNATKMASVELWVVMTTMLLFVRFLIDFSGPSYSKRSTYCAVVTMELLNYNMVVYTLGLMQLSAATVNDYFQVWAVLMVTLQYSVKVGRPYGRSKRIPLLDLMTSFWAANLLRVQTVFLLQIPLWFIWSANAARILAYFLFSTKSVTCNETNVRLVCDYMWYEHTLSDAAATDAHSMSGYKYLVCGEDQQEMKLGPDKCRLTLDVEHTRLITVERIWGFHESGLLGTNADPDDQLKDVCLSYALYKLLRRRFHDLPIHEAQQDKTNKLVFEGILKYMDDDDYERVFRITRVELSFLHDLFHSKRAQVFSTGFQLYSLLLSLILVAATGYIVYPVRQIPQRIGQADLNGNRITRGVFITYIIVGFIIAKEVSEIIMYMFSHWAMVWMISIHITYKRFGRCWLVVKAMRCMFILIRKGKWKHKIGQYNLLISSRQQEYTYKRKLLLVTTRIDLETEIKKVIIESFKGLTSLDPIPETIKGLNQIPGRTGAYFSKAFGSKGVDFLQQLKWAIDLEADTHWILVWHIATSLCEINISLDVAKELKTLWLKPRPFVKKSRAPEGVWEHYMTASTLSNYCGYLLQNKSLVPDNSLVNNSVVSEVCSETNQATSELGMFMSLFDMHEILMKKAKDSEENKGHKEDAPAEQPDTIGDDSLIIEQVAGQEEEGEHYTADALVNEDDPENGFEDDHEDQDTIIMMGTRLGKQLMEKYDNDKVGLWVDLAKFWTGFLLHLAANTAAVKHRRHLAGSGELITHLWALLSHAGILGSRHGEQILDPLDLADIQAAGTGVTDPDRFPTFVT</sequence>
<proteinExistence type="predicted"/>
<evidence type="ECO:0000256" key="1">
    <source>
        <dbReference type="SAM" id="MobiDB-lite"/>
    </source>
</evidence>
<dbReference type="Gramene" id="TRITD4Bv1G206090.1">
    <property type="protein sequence ID" value="TRITD4Bv1G206090.1"/>
    <property type="gene ID" value="TRITD4Bv1G206090"/>
</dbReference>
<dbReference type="Pfam" id="PF04578">
    <property type="entry name" value="DUF594"/>
    <property type="match status" value="1"/>
</dbReference>
<reference evidence="4 5" key="1">
    <citation type="submission" date="2017-09" db="EMBL/GenBank/DDBJ databases">
        <authorList>
            <consortium name="International Durum Wheat Genome Sequencing Consortium (IDWGSC)"/>
            <person name="Milanesi L."/>
        </authorList>
    </citation>
    <scope>NUCLEOTIDE SEQUENCE [LARGE SCALE GENOMIC DNA]</scope>
    <source>
        <strain evidence="5">cv. Svevo</strain>
    </source>
</reference>
<keyword evidence="2" id="KW-0472">Membrane</keyword>
<feature type="transmembrane region" description="Helical" evidence="2">
    <location>
        <begin position="374"/>
        <end position="390"/>
    </location>
</feature>
<evidence type="ECO:0000313" key="4">
    <source>
        <dbReference type="EMBL" id="VAI11701.1"/>
    </source>
</evidence>
<dbReference type="InterPro" id="IPR007658">
    <property type="entry name" value="DUF594"/>
</dbReference>